<dbReference type="AlphaFoldDB" id="A0AAW1TQV1"/>
<gene>
    <name evidence="1" type="ORF">WA026_019506</name>
</gene>
<keyword evidence="2" id="KW-1185">Reference proteome</keyword>
<evidence type="ECO:0000313" key="2">
    <source>
        <dbReference type="Proteomes" id="UP001431783"/>
    </source>
</evidence>
<reference evidence="1 2" key="1">
    <citation type="submission" date="2023-03" db="EMBL/GenBank/DDBJ databases">
        <title>Genome insight into feeding habits of ladybird beetles.</title>
        <authorList>
            <person name="Li H.-S."/>
            <person name="Huang Y.-H."/>
            <person name="Pang H."/>
        </authorList>
    </citation>
    <scope>NUCLEOTIDE SEQUENCE [LARGE SCALE GENOMIC DNA]</scope>
    <source>
        <strain evidence="1">SYSU_2023b</strain>
        <tissue evidence="1">Whole body</tissue>
    </source>
</reference>
<dbReference type="EMBL" id="JARQZJ010000013">
    <property type="protein sequence ID" value="KAK9872725.1"/>
    <property type="molecule type" value="Genomic_DNA"/>
</dbReference>
<sequence length="118" mass="14192">MDALSDHDWSSVCVDFYSDVNTLSRSFFIKLKDYFESNFPMKMLSVCKFRKNNYKSNKVKEMKNILNYLFILARNSDEYITAYKEVKRNYDALKRECLKHFRRPLKKSLTSQEQYGIL</sequence>
<dbReference type="Proteomes" id="UP001431783">
    <property type="component" value="Unassembled WGS sequence"/>
</dbReference>
<evidence type="ECO:0000313" key="1">
    <source>
        <dbReference type="EMBL" id="KAK9872725.1"/>
    </source>
</evidence>
<accession>A0AAW1TQV1</accession>
<name>A0AAW1TQV1_9CUCU</name>
<protein>
    <submittedName>
        <fullName evidence="1">Uncharacterized protein</fullName>
    </submittedName>
</protein>
<organism evidence="1 2">
    <name type="scientific">Henosepilachna vigintioctopunctata</name>
    <dbReference type="NCBI Taxonomy" id="420089"/>
    <lineage>
        <taxon>Eukaryota</taxon>
        <taxon>Metazoa</taxon>
        <taxon>Ecdysozoa</taxon>
        <taxon>Arthropoda</taxon>
        <taxon>Hexapoda</taxon>
        <taxon>Insecta</taxon>
        <taxon>Pterygota</taxon>
        <taxon>Neoptera</taxon>
        <taxon>Endopterygota</taxon>
        <taxon>Coleoptera</taxon>
        <taxon>Polyphaga</taxon>
        <taxon>Cucujiformia</taxon>
        <taxon>Coccinelloidea</taxon>
        <taxon>Coccinellidae</taxon>
        <taxon>Epilachninae</taxon>
        <taxon>Epilachnini</taxon>
        <taxon>Henosepilachna</taxon>
    </lineage>
</organism>
<proteinExistence type="predicted"/>
<comment type="caution">
    <text evidence="1">The sequence shown here is derived from an EMBL/GenBank/DDBJ whole genome shotgun (WGS) entry which is preliminary data.</text>
</comment>